<feature type="compositionally biased region" description="Polar residues" evidence="1">
    <location>
        <begin position="164"/>
        <end position="186"/>
    </location>
</feature>
<feature type="region of interest" description="Disordered" evidence="1">
    <location>
        <begin position="80"/>
        <end position="117"/>
    </location>
</feature>
<proteinExistence type="predicted"/>
<feature type="region of interest" description="Disordered" evidence="1">
    <location>
        <begin position="163"/>
        <end position="217"/>
    </location>
</feature>
<dbReference type="Proteomes" id="UP000827092">
    <property type="component" value="Unassembled WGS sequence"/>
</dbReference>
<dbReference type="EMBL" id="JAFNEN010000041">
    <property type="protein sequence ID" value="KAG8198410.1"/>
    <property type="molecule type" value="Genomic_DNA"/>
</dbReference>
<protein>
    <submittedName>
        <fullName evidence="2">Uncharacterized protein</fullName>
    </submittedName>
</protein>
<feature type="compositionally biased region" description="Polar residues" evidence="1">
    <location>
        <begin position="320"/>
        <end position="339"/>
    </location>
</feature>
<comment type="caution">
    <text evidence="2">The sequence shown here is derived from an EMBL/GenBank/DDBJ whole genome shotgun (WGS) entry which is preliminary data.</text>
</comment>
<feature type="compositionally biased region" description="Low complexity" evidence="1">
    <location>
        <begin position="92"/>
        <end position="107"/>
    </location>
</feature>
<reference evidence="2 3" key="1">
    <citation type="journal article" date="2022" name="Nat. Ecol. Evol.">
        <title>A masculinizing supergene underlies an exaggerated male reproductive morph in a spider.</title>
        <authorList>
            <person name="Hendrickx F."/>
            <person name="De Corte Z."/>
            <person name="Sonet G."/>
            <person name="Van Belleghem S.M."/>
            <person name="Kostlbacher S."/>
            <person name="Vangestel C."/>
        </authorList>
    </citation>
    <scope>NUCLEOTIDE SEQUENCE [LARGE SCALE GENOMIC DNA]</scope>
    <source>
        <strain evidence="2">W744_W776</strain>
    </source>
</reference>
<gene>
    <name evidence="2" type="ORF">JTE90_021651</name>
</gene>
<dbReference type="AlphaFoldDB" id="A0AAV6VQJ9"/>
<name>A0AAV6VQJ9_9ARAC</name>
<evidence type="ECO:0000313" key="3">
    <source>
        <dbReference type="Proteomes" id="UP000827092"/>
    </source>
</evidence>
<organism evidence="2 3">
    <name type="scientific">Oedothorax gibbosus</name>
    <dbReference type="NCBI Taxonomy" id="931172"/>
    <lineage>
        <taxon>Eukaryota</taxon>
        <taxon>Metazoa</taxon>
        <taxon>Ecdysozoa</taxon>
        <taxon>Arthropoda</taxon>
        <taxon>Chelicerata</taxon>
        <taxon>Arachnida</taxon>
        <taxon>Araneae</taxon>
        <taxon>Araneomorphae</taxon>
        <taxon>Entelegynae</taxon>
        <taxon>Araneoidea</taxon>
        <taxon>Linyphiidae</taxon>
        <taxon>Erigoninae</taxon>
        <taxon>Oedothorax</taxon>
    </lineage>
</organism>
<evidence type="ECO:0000313" key="2">
    <source>
        <dbReference type="EMBL" id="KAG8198410.1"/>
    </source>
</evidence>
<feature type="region of interest" description="Disordered" evidence="1">
    <location>
        <begin position="1"/>
        <end position="44"/>
    </location>
</feature>
<feature type="compositionally biased region" description="Basic and acidic residues" evidence="1">
    <location>
        <begin position="187"/>
        <end position="200"/>
    </location>
</feature>
<accession>A0AAV6VQJ9</accession>
<evidence type="ECO:0000256" key="1">
    <source>
        <dbReference type="SAM" id="MobiDB-lite"/>
    </source>
</evidence>
<feature type="region of interest" description="Disordered" evidence="1">
    <location>
        <begin position="320"/>
        <end position="345"/>
    </location>
</feature>
<keyword evidence="3" id="KW-1185">Reference proteome</keyword>
<sequence length="389" mass="41774">MQTTPWDINADLSPKSLQTTVKDTSPAPPPNAWEKPINHSLRSHSPVVTSQAITNISVSTSITTTEVQSLAVAFKSSSFDRSDQHDSGIDVSDQPASAASSQRSSPSNDCKIMTPINSGKSSMATEVVDLVTEIDTCKPMCTVVFENKNFKAENAVLDKFGGQAKNQSAKETSTSCENLSPGNSTTKPKDPAPEAEDKSHCLPVSFPSKDSFGKSEENSDMKLDFNFESGLERLTEEKNARNANSSNHLPNKSINIARSMEVSNNGSPVGVASLISPSTDELNLKIQSVKKVWENDPPLPTVMEHPRTVSEENSNYNVFTNTSESSTNVYNSTADSTSQNRKEADGSDMTICHLVSRKGPIDVSKNLSSQAEGEVAVVEAASTLVLAVN</sequence>